<dbReference type="EMBL" id="SNWR01000001">
    <property type="protein sequence ID" value="TDO41137.1"/>
    <property type="molecule type" value="Genomic_DNA"/>
</dbReference>
<feature type="region of interest" description="Disordered" evidence="1">
    <location>
        <begin position="36"/>
        <end position="55"/>
    </location>
</feature>
<keyword evidence="3" id="KW-1185">Reference proteome</keyword>
<sequence>MSVPPYHVGMSDEITADQVRQELEDVEAELAELRRLEGDAQARRGQDTDSSEGYIEPEEIATELTGIAENEAIIDTLEQRRERLQERLKSLG</sequence>
<protein>
    <submittedName>
        <fullName evidence="2">Uncharacterized protein</fullName>
    </submittedName>
</protein>
<accession>A0A4R6JXN8</accession>
<evidence type="ECO:0000313" key="2">
    <source>
        <dbReference type="EMBL" id="TDO41137.1"/>
    </source>
</evidence>
<organism evidence="2 3">
    <name type="scientific">Paractinoplanes brasiliensis</name>
    <dbReference type="NCBI Taxonomy" id="52695"/>
    <lineage>
        <taxon>Bacteria</taxon>
        <taxon>Bacillati</taxon>
        <taxon>Actinomycetota</taxon>
        <taxon>Actinomycetes</taxon>
        <taxon>Micromonosporales</taxon>
        <taxon>Micromonosporaceae</taxon>
        <taxon>Paractinoplanes</taxon>
    </lineage>
</organism>
<evidence type="ECO:0000313" key="3">
    <source>
        <dbReference type="Proteomes" id="UP000294901"/>
    </source>
</evidence>
<dbReference type="Proteomes" id="UP000294901">
    <property type="component" value="Unassembled WGS sequence"/>
</dbReference>
<reference evidence="2 3" key="1">
    <citation type="submission" date="2019-03" db="EMBL/GenBank/DDBJ databases">
        <title>Sequencing the genomes of 1000 actinobacteria strains.</title>
        <authorList>
            <person name="Klenk H.-P."/>
        </authorList>
    </citation>
    <scope>NUCLEOTIDE SEQUENCE [LARGE SCALE GENOMIC DNA]</scope>
    <source>
        <strain evidence="2 3">DSM 43805</strain>
    </source>
</reference>
<dbReference type="AlphaFoldDB" id="A0A4R6JXN8"/>
<comment type="caution">
    <text evidence="2">The sequence shown here is derived from an EMBL/GenBank/DDBJ whole genome shotgun (WGS) entry which is preliminary data.</text>
</comment>
<gene>
    <name evidence="2" type="ORF">C8E87_4866</name>
</gene>
<evidence type="ECO:0000256" key="1">
    <source>
        <dbReference type="SAM" id="MobiDB-lite"/>
    </source>
</evidence>
<name>A0A4R6JXN8_9ACTN</name>
<feature type="compositionally biased region" description="Basic and acidic residues" evidence="1">
    <location>
        <begin position="36"/>
        <end position="47"/>
    </location>
</feature>
<proteinExistence type="predicted"/>